<proteinExistence type="predicted"/>
<protein>
    <submittedName>
        <fullName evidence="2">Uncharacterized protein</fullName>
    </submittedName>
</protein>
<sequence>MQRLSLPEILIVESLRCNRLIFNWEVNVTDIAARHGNDIRKGDRLAVLELDLANVVNLSLRALAQVCGSTLVTPKRNTPLQRPVVSAIFRTTISSKSIDLLLNRYRISKSKKISGSKLRLINDIQVRNWPVKFGPGSQLACREKMKKRWFQVLKKQRYFFEKKSSHKCQFYTKGSFAINSYLKKYKIESGCRCTLNNQSSGAVQEALNANFPALRAKMHTFDTLFLCCLYAIYFGLIDTAITLKLERVIGSHQSPSNVKFKSSEAQDLVEKLREKNMKIGRQRWKYVRSFTDFGNKQIEIYTKF</sequence>
<dbReference type="Proteomes" id="UP000887565">
    <property type="component" value="Unplaced"/>
</dbReference>
<dbReference type="AlphaFoldDB" id="A0A915JJA2"/>
<accession>A0A915JJA2</accession>
<keyword evidence="1" id="KW-1185">Reference proteome</keyword>
<reference evidence="2" key="1">
    <citation type="submission" date="2022-11" db="UniProtKB">
        <authorList>
            <consortium name="WormBaseParasite"/>
        </authorList>
    </citation>
    <scope>IDENTIFICATION</scope>
</reference>
<evidence type="ECO:0000313" key="2">
    <source>
        <dbReference type="WBParaSite" id="nRc.2.0.1.t26230-RA"/>
    </source>
</evidence>
<name>A0A915JJA2_ROMCU</name>
<evidence type="ECO:0000313" key="1">
    <source>
        <dbReference type="Proteomes" id="UP000887565"/>
    </source>
</evidence>
<organism evidence="1 2">
    <name type="scientific">Romanomermis culicivorax</name>
    <name type="common">Nematode worm</name>
    <dbReference type="NCBI Taxonomy" id="13658"/>
    <lineage>
        <taxon>Eukaryota</taxon>
        <taxon>Metazoa</taxon>
        <taxon>Ecdysozoa</taxon>
        <taxon>Nematoda</taxon>
        <taxon>Enoplea</taxon>
        <taxon>Dorylaimia</taxon>
        <taxon>Mermithida</taxon>
        <taxon>Mermithoidea</taxon>
        <taxon>Mermithidae</taxon>
        <taxon>Romanomermis</taxon>
    </lineage>
</organism>
<dbReference type="WBParaSite" id="nRc.2.0.1.t26230-RA">
    <property type="protein sequence ID" value="nRc.2.0.1.t26230-RA"/>
    <property type="gene ID" value="nRc.2.0.1.g26230"/>
</dbReference>